<feature type="region of interest" description="Disordered" evidence="1">
    <location>
        <begin position="80"/>
        <end position="148"/>
    </location>
</feature>
<name>A0A7E4W4U9_PANRE</name>
<sequence>MPSRSQQAAAVPPGIISQSSPDPERPSSAAVRPVRVVRSVSVQCSSSRARVFSRITHSLIASCALHTWIKGSEVAVVISNQSSRRRRQNTVRRADHPSAATSPPSAATPTVPSDTHRPQRHPSSPATSPVPSDITSPERHLQSAAASPVRSVFRLAPSAIPGGESLLAMKHRPRTHIPIQPSYHLLRLYHADISYYITPTAPQSPSTALTFHPLHRLPCPVAPEGPSLPSKCVFSINRPSTEHHRSRQLNRTIVTT</sequence>
<evidence type="ECO:0000313" key="3">
    <source>
        <dbReference type="WBParaSite" id="Pan_g6572.t1"/>
    </source>
</evidence>
<feature type="compositionally biased region" description="Polar residues" evidence="1">
    <location>
        <begin position="121"/>
        <end position="135"/>
    </location>
</feature>
<evidence type="ECO:0000256" key="1">
    <source>
        <dbReference type="SAM" id="MobiDB-lite"/>
    </source>
</evidence>
<dbReference type="Proteomes" id="UP000492821">
    <property type="component" value="Unassembled WGS sequence"/>
</dbReference>
<reference evidence="3" key="2">
    <citation type="submission" date="2020-10" db="UniProtKB">
        <authorList>
            <consortium name="WormBaseParasite"/>
        </authorList>
    </citation>
    <scope>IDENTIFICATION</scope>
</reference>
<reference evidence="2" key="1">
    <citation type="journal article" date="2013" name="Genetics">
        <title>The draft genome and transcriptome of Panagrellus redivivus are shaped by the harsh demands of a free-living lifestyle.</title>
        <authorList>
            <person name="Srinivasan J."/>
            <person name="Dillman A.R."/>
            <person name="Macchietto M.G."/>
            <person name="Heikkinen L."/>
            <person name="Lakso M."/>
            <person name="Fracchia K.M."/>
            <person name="Antoshechkin I."/>
            <person name="Mortazavi A."/>
            <person name="Wong G."/>
            <person name="Sternberg P.W."/>
        </authorList>
    </citation>
    <scope>NUCLEOTIDE SEQUENCE [LARGE SCALE GENOMIC DNA]</scope>
    <source>
        <strain evidence="2">MT8872</strain>
    </source>
</reference>
<proteinExistence type="predicted"/>
<accession>A0A7E4W4U9</accession>
<feature type="compositionally biased region" description="Low complexity" evidence="1">
    <location>
        <begin position="97"/>
        <end position="113"/>
    </location>
</feature>
<dbReference type="AlphaFoldDB" id="A0A7E4W4U9"/>
<dbReference type="WBParaSite" id="Pan_g6572.t1">
    <property type="protein sequence ID" value="Pan_g6572.t1"/>
    <property type="gene ID" value="Pan_g6572"/>
</dbReference>
<evidence type="ECO:0000313" key="2">
    <source>
        <dbReference type="Proteomes" id="UP000492821"/>
    </source>
</evidence>
<protein>
    <submittedName>
        <fullName evidence="3">Uncharacterized protein</fullName>
    </submittedName>
</protein>
<feature type="region of interest" description="Disordered" evidence="1">
    <location>
        <begin position="1"/>
        <end position="31"/>
    </location>
</feature>
<organism evidence="2 3">
    <name type="scientific">Panagrellus redivivus</name>
    <name type="common">Microworm</name>
    <dbReference type="NCBI Taxonomy" id="6233"/>
    <lineage>
        <taxon>Eukaryota</taxon>
        <taxon>Metazoa</taxon>
        <taxon>Ecdysozoa</taxon>
        <taxon>Nematoda</taxon>
        <taxon>Chromadorea</taxon>
        <taxon>Rhabditida</taxon>
        <taxon>Tylenchina</taxon>
        <taxon>Panagrolaimomorpha</taxon>
        <taxon>Panagrolaimoidea</taxon>
        <taxon>Panagrolaimidae</taxon>
        <taxon>Panagrellus</taxon>
    </lineage>
</organism>
<keyword evidence="2" id="KW-1185">Reference proteome</keyword>